<dbReference type="Gene3D" id="3.20.20.70">
    <property type="entry name" value="Aldolase class I"/>
    <property type="match status" value="1"/>
</dbReference>
<evidence type="ECO:0000256" key="6">
    <source>
        <dbReference type="ARBA" id="ARBA00023295"/>
    </source>
</evidence>
<dbReference type="GeneID" id="17256167"/>
<evidence type="ECO:0000256" key="7">
    <source>
        <dbReference type="RuleBase" id="RU361168"/>
    </source>
</evidence>
<sequence length="423" mass="46328">MAALAAALATAVSAYNNGMGERPPMGWQTWCSVGECGEDHCFDGQIRAMADTLVLSGMKDLGYDWVVLDDCWHPTRDNATAELVPYPRFFPDGMKPVIDYVHSLGLKFGLYTSVGDRTCHGGWSPGSFGHYERDARTFAAWGVDYVKIDYCGSHDSVEGHRNMSRALNATGRPMSYMLCRGPYQQQDHWGYAPGIAQGWRATGDHHDNFASVRQQVEAVRGKASWSGPFGWAYLDMMMTGGQGCKDQCVGPESDQGHCNWTKPEHCPGMSEEEYRTEASLYVVVSSPLMVGTDIRLMTPIMKELLLNKEAIAINQDYKAVPGDAMPSCHGSSQEAWVRRLSNGDSAVALTNWGNHTASLAVCLDAIGWTHGETAGARNVWARQSLGTFSRRFEAKVRAHDTLLLLLSRTGAAGSPENKVAVAM</sequence>
<feature type="domain" description="Alpha galactosidase C-terminal" evidence="8">
    <location>
        <begin position="332"/>
        <end position="406"/>
    </location>
</feature>
<evidence type="ECO:0000313" key="9">
    <source>
        <dbReference type="EnsemblProtists" id="EOD09997"/>
    </source>
</evidence>
<dbReference type="PaxDb" id="2903-EOD09997"/>
<evidence type="ECO:0000259" key="8">
    <source>
        <dbReference type="Pfam" id="PF17801"/>
    </source>
</evidence>
<dbReference type="SUPFAM" id="SSF51445">
    <property type="entry name" value="(Trans)glycosidases"/>
    <property type="match status" value="1"/>
</dbReference>
<dbReference type="STRING" id="2903.R1BKL9"/>
<dbReference type="PANTHER" id="PTHR11452">
    <property type="entry name" value="ALPHA-GALACTOSIDASE/ALPHA-N-ACETYLGALACTOSAMINIDASE"/>
    <property type="match status" value="1"/>
</dbReference>
<dbReference type="CDD" id="cd14792">
    <property type="entry name" value="GH27"/>
    <property type="match status" value="1"/>
</dbReference>
<evidence type="ECO:0000256" key="3">
    <source>
        <dbReference type="ARBA" id="ARBA00012755"/>
    </source>
</evidence>
<dbReference type="Pfam" id="PF16499">
    <property type="entry name" value="Melibiase_2"/>
    <property type="match status" value="2"/>
</dbReference>
<keyword evidence="7" id="KW-1015">Disulfide bond</keyword>
<evidence type="ECO:0000256" key="1">
    <source>
        <dbReference type="ARBA" id="ARBA00001255"/>
    </source>
</evidence>
<organism evidence="9 10">
    <name type="scientific">Emiliania huxleyi (strain CCMP1516)</name>
    <dbReference type="NCBI Taxonomy" id="280463"/>
    <lineage>
        <taxon>Eukaryota</taxon>
        <taxon>Haptista</taxon>
        <taxon>Haptophyta</taxon>
        <taxon>Prymnesiophyceae</taxon>
        <taxon>Isochrysidales</taxon>
        <taxon>Noelaerhabdaceae</taxon>
        <taxon>Emiliania</taxon>
    </lineage>
</organism>
<dbReference type="Pfam" id="PF17801">
    <property type="entry name" value="Melibiase_C"/>
    <property type="match status" value="1"/>
</dbReference>
<dbReference type="GO" id="GO:0005975">
    <property type="term" value="P:carbohydrate metabolic process"/>
    <property type="evidence" value="ECO:0007669"/>
    <property type="project" value="InterPro"/>
</dbReference>
<keyword evidence="10" id="KW-1185">Reference proteome</keyword>
<dbReference type="AlphaFoldDB" id="A0A0D3IFG2"/>
<dbReference type="EC" id="3.2.1.22" evidence="3 7"/>
<reference evidence="9" key="2">
    <citation type="submission" date="2024-10" db="UniProtKB">
        <authorList>
            <consortium name="EnsemblProtists"/>
        </authorList>
    </citation>
    <scope>IDENTIFICATION</scope>
</reference>
<keyword evidence="6 7" id="KW-0326">Glycosidase</keyword>
<dbReference type="InterPro" id="IPR000111">
    <property type="entry name" value="Glyco_hydro_27/36_CS"/>
</dbReference>
<evidence type="ECO:0000256" key="4">
    <source>
        <dbReference type="ARBA" id="ARBA00022729"/>
    </source>
</evidence>
<evidence type="ECO:0000256" key="5">
    <source>
        <dbReference type="ARBA" id="ARBA00022801"/>
    </source>
</evidence>
<proteinExistence type="inferred from homology"/>
<dbReference type="GO" id="GO:0004557">
    <property type="term" value="F:alpha-galactosidase activity"/>
    <property type="evidence" value="ECO:0007669"/>
    <property type="project" value="UniProtKB-EC"/>
</dbReference>
<dbReference type="InterPro" id="IPR013785">
    <property type="entry name" value="Aldolase_TIM"/>
</dbReference>
<dbReference type="RefSeq" id="XP_005762426.1">
    <property type="nucleotide sequence ID" value="XM_005762369.1"/>
</dbReference>
<reference evidence="10" key="1">
    <citation type="journal article" date="2013" name="Nature">
        <title>Pan genome of the phytoplankton Emiliania underpins its global distribution.</title>
        <authorList>
            <person name="Read B.A."/>
            <person name="Kegel J."/>
            <person name="Klute M.J."/>
            <person name="Kuo A."/>
            <person name="Lefebvre S.C."/>
            <person name="Maumus F."/>
            <person name="Mayer C."/>
            <person name="Miller J."/>
            <person name="Monier A."/>
            <person name="Salamov A."/>
            <person name="Young J."/>
            <person name="Aguilar M."/>
            <person name="Claverie J.M."/>
            <person name="Frickenhaus S."/>
            <person name="Gonzalez K."/>
            <person name="Herman E.K."/>
            <person name="Lin Y.C."/>
            <person name="Napier J."/>
            <person name="Ogata H."/>
            <person name="Sarno A.F."/>
            <person name="Shmutz J."/>
            <person name="Schroeder D."/>
            <person name="de Vargas C."/>
            <person name="Verret F."/>
            <person name="von Dassow P."/>
            <person name="Valentin K."/>
            <person name="Van de Peer Y."/>
            <person name="Wheeler G."/>
            <person name="Dacks J.B."/>
            <person name="Delwiche C.F."/>
            <person name="Dyhrman S.T."/>
            <person name="Glockner G."/>
            <person name="John U."/>
            <person name="Richards T."/>
            <person name="Worden A.Z."/>
            <person name="Zhang X."/>
            <person name="Grigoriev I.V."/>
            <person name="Allen A.E."/>
            <person name="Bidle K."/>
            <person name="Borodovsky M."/>
            <person name="Bowler C."/>
            <person name="Brownlee C."/>
            <person name="Cock J.M."/>
            <person name="Elias M."/>
            <person name="Gladyshev V.N."/>
            <person name="Groth M."/>
            <person name="Guda C."/>
            <person name="Hadaegh A."/>
            <person name="Iglesias-Rodriguez M.D."/>
            <person name="Jenkins J."/>
            <person name="Jones B.M."/>
            <person name="Lawson T."/>
            <person name="Leese F."/>
            <person name="Lindquist E."/>
            <person name="Lobanov A."/>
            <person name="Lomsadze A."/>
            <person name="Malik S.B."/>
            <person name="Marsh M.E."/>
            <person name="Mackinder L."/>
            <person name="Mock T."/>
            <person name="Mueller-Roeber B."/>
            <person name="Pagarete A."/>
            <person name="Parker M."/>
            <person name="Probert I."/>
            <person name="Quesneville H."/>
            <person name="Raines C."/>
            <person name="Rensing S.A."/>
            <person name="Riano-Pachon D.M."/>
            <person name="Richier S."/>
            <person name="Rokitta S."/>
            <person name="Shiraiwa Y."/>
            <person name="Soanes D.M."/>
            <person name="van der Giezen M."/>
            <person name="Wahlund T.M."/>
            <person name="Williams B."/>
            <person name="Wilson W."/>
            <person name="Wolfe G."/>
            <person name="Wurch L.L."/>
        </authorList>
    </citation>
    <scope>NUCLEOTIDE SEQUENCE</scope>
</reference>
<comment type="similarity">
    <text evidence="2 7">Belongs to the glycosyl hydrolase 27 family.</text>
</comment>
<accession>A0A0D3IFG2</accession>
<dbReference type="InterPro" id="IPR002241">
    <property type="entry name" value="Glyco_hydro_27"/>
</dbReference>
<dbReference type="OMA" id="ATWGGQY"/>
<dbReference type="InterPro" id="IPR041233">
    <property type="entry name" value="Melibiase_C"/>
</dbReference>
<dbReference type="Proteomes" id="UP000013827">
    <property type="component" value="Unassembled WGS sequence"/>
</dbReference>
<dbReference type="PANTHER" id="PTHR11452:SF75">
    <property type="entry name" value="ALPHA-GALACTOSIDASE MEL1"/>
    <property type="match status" value="1"/>
</dbReference>
<evidence type="ECO:0000313" key="10">
    <source>
        <dbReference type="Proteomes" id="UP000013827"/>
    </source>
</evidence>
<keyword evidence="5 7" id="KW-0378">Hydrolase</keyword>
<dbReference type="KEGG" id="ehx:EMIHUDRAFT_105406"/>
<dbReference type="Gene3D" id="2.60.40.1180">
    <property type="entry name" value="Golgi alpha-mannosidase II"/>
    <property type="match status" value="1"/>
</dbReference>
<dbReference type="eggNOG" id="KOG2366">
    <property type="taxonomic scope" value="Eukaryota"/>
</dbReference>
<dbReference type="InterPro" id="IPR017853">
    <property type="entry name" value="GH"/>
</dbReference>
<evidence type="ECO:0000256" key="2">
    <source>
        <dbReference type="ARBA" id="ARBA00009743"/>
    </source>
</evidence>
<dbReference type="PROSITE" id="PS00512">
    <property type="entry name" value="ALPHA_GALACTOSIDASE"/>
    <property type="match status" value="1"/>
</dbReference>
<protein>
    <recommendedName>
        <fullName evidence="3 7">Alpha-galactosidase</fullName>
        <ecNumber evidence="3 7">3.2.1.22</ecNumber>
    </recommendedName>
    <alternativeName>
        <fullName evidence="7">Melibiase</fullName>
    </alternativeName>
</protein>
<dbReference type="HOGENOM" id="CLU_013093_1_1_1"/>
<comment type="catalytic activity">
    <reaction evidence="1 7">
        <text>Hydrolysis of terminal, non-reducing alpha-D-galactose residues in alpha-D-galactosides, including galactose oligosaccharides, galactomannans and galactolipids.</text>
        <dbReference type="EC" id="3.2.1.22"/>
    </reaction>
</comment>
<name>A0A0D3IFG2_EMIH1</name>
<keyword evidence="4" id="KW-0732">Signal</keyword>
<dbReference type="EnsemblProtists" id="EOD09997">
    <property type="protein sequence ID" value="EOD09997"/>
    <property type="gene ID" value="EMIHUDRAFT_105406"/>
</dbReference>
<dbReference type="PRINTS" id="PR00740">
    <property type="entry name" value="GLHYDRLASE27"/>
</dbReference>
<dbReference type="SUPFAM" id="SSF51011">
    <property type="entry name" value="Glycosyl hydrolase domain"/>
    <property type="match status" value="1"/>
</dbReference>
<dbReference type="InterPro" id="IPR013780">
    <property type="entry name" value="Glyco_hydro_b"/>
</dbReference>